<dbReference type="EMBL" id="GGEC01005086">
    <property type="protein sequence ID" value="MBW85569.1"/>
    <property type="molecule type" value="Transcribed_RNA"/>
</dbReference>
<reference evidence="3" key="1">
    <citation type="submission" date="2018-02" db="EMBL/GenBank/DDBJ databases">
        <title>Rhizophora mucronata_Transcriptome.</title>
        <authorList>
            <person name="Meera S.P."/>
            <person name="Sreeshan A."/>
            <person name="Augustine A."/>
        </authorList>
    </citation>
    <scope>NUCLEOTIDE SEQUENCE</scope>
    <source>
        <tissue evidence="3">Leaf</tissue>
    </source>
</reference>
<dbReference type="PROSITE" id="PS50102">
    <property type="entry name" value="RRM"/>
    <property type="match status" value="1"/>
</dbReference>
<dbReference type="SUPFAM" id="SSF54928">
    <property type="entry name" value="RNA-binding domain, RBD"/>
    <property type="match status" value="1"/>
</dbReference>
<evidence type="ECO:0000259" key="2">
    <source>
        <dbReference type="PROSITE" id="PS50102"/>
    </source>
</evidence>
<dbReference type="Pfam" id="PF00076">
    <property type="entry name" value="RRM_1"/>
    <property type="match status" value="1"/>
</dbReference>
<protein>
    <submittedName>
        <fullName evidence="3">Polyadenylate-binding family protein</fullName>
    </submittedName>
</protein>
<dbReference type="InterPro" id="IPR000504">
    <property type="entry name" value="RRM_dom"/>
</dbReference>
<dbReference type="InterPro" id="IPR012677">
    <property type="entry name" value="Nucleotide-bd_a/b_plait_sf"/>
</dbReference>
<dbReference type="GO" id="GO:0003723">
    <property type="term" value="F:RNA binding"/>
    <property type="evidence" value="ECO:0007669"/>
    <property type="project" value="UniProtKB-UniRule"/>
</dbReference>
<dbReference type="Gene3D" id="3.30.70.330">
    <property type="match status" value="1"/>
</dbReference>
<dbReference type="AlphaFoldDB" id="A0A2P2IWH7"/>
<sequence length="90" mass="10047">MVWNRRGEATAAAGRARRWCCSSRRGNPLQRRSLYVGDLGEGVTEMDSRAAFAAVGPVLFVRLCRCSVTGKSLCYGYVNFFSHSLGHWRC</sequence>
<dbReference type="InterPro" id="IPR035979">
    <property type="entry name" value="RBD_domain_sf"/>
</dbReference>
<organism evidence="3">
    <name type="scientific">Rhizophora mucronata</name>
    <name type="common">Asiatic mangrove</name>
    <dbReference type="NCBI Taxonomy" id="61149"/>
    <lineage>
        <taxon>Eukaryota</taxon>
        <taxon>Viridiplantae</taxon>
        <taxon>Streptophyta</taxon>
        <taxon>Embryophyta</taxon>
        <taxon>Tracheophyta</taxon>
        <taxon>Spermatophyta</taxon>
        <taxon>Magnoliopsida</taxon>
        <taxon>eudicotyledons</taxon>
        <taxon>Gunneridae</taxon>
        <taxon>Pentapetalae</taxon>
        <taxon>rosids</taxon>
        <taxon>fabids</taxon>
        <taxon>Malpighiales</taxon>
        <taxon>Rhizophoraceae</taxon>
        <taxon>Rhizophora</taxon>
    </lineage>
</organism>
<feature type="domain" description="RRM" evidence="2">
    <location>
        <begin position="32"/>
        <end position="80"/>
    </location>
</feature>
<proteinExistence type="predicted"/>
<evidence type="ECO:0000313" key="3">
    <source>
        <dbReference type="EMBL" id="MBW85569.1"/>
    </source>
</evidence>
<accession>A0A2P2IWH7</accession>
<keyword evidence="1" id="KW-0694">RNA-binding</keyword>
<name>A0A2P2IWH7_RHIMU</name>
<evidence type="ECO:0000256" key="1">
    <source>
        <dbReference type="PROSITE-ProRule" id="PRU00176"/>
    </source>
</evidence>